<gene>
    <name evidence="2" type="ORF">PXEA_LOCUS320</name>
</gene>
<accession>A0A448WA71</accession>
<proteinExistence type="predicted"/>
<keyword evidence="3" id="KW-1185">Reference proteome</keyword>
<feature type="region of interest" description="Disordered" evidence="1">
    <location>
        <begin position="177"/>
        <end position="211"/>
    </location>
</feature>
<feature type="compositionally biased region" description="Polar residues" evidence="1">
    <location>
        <begin position="192"/>
        <end position="205"/>
    </location>
</feature>
<evidence type="ECO:0000313" key="2">
    <source>
        <dbReference type="EMBL" id="VEL06880.1"/>
    </source>
</evidence>
<comment type="caution">
    <text evidence="2">The sequence shown here is derived from an EMBL/GenBank/DDBJ whole genome shotgun (WGS) entry which is preliminary data.</text>
</comment>
<evidence type="ECO:0000313" key="3">
    <source>
        <dbReference type="Proteomes" id="UP000784294"/>
    </source>
</evidence>
<organism evidence="2 3">
    <name type="scientific">Protopolystoma xenopodis</name>
    <dbReference type="NCBI Taxonomy" id="117903"/>
    <lineage>
        <taxon>Eukaryota</taxon>
        <taxon>Metazoa</taxon>
        <taxon>Spiralia</taxon>
        <taxon>Lophotrochozoa</taxon>
        <taxon>Platyhelminthes</taxon>
        <taxon>Monogenea</taxon>
        <taxon>Polyopisthocotylea</taxon>
        <taxon>Polystomatidea</taxon>
        <taxon>Polystomatidae</taxon>
        <taxon>Protopolystoma</taxon>
    </lineage>
</organism>
<dbReference type="EMBL" id="CAAALY010000571">
    <property type="protein sequence ID" value="VEL06880.1"/>
    <property type="molecule type" value="Genomic_DNA"/>
</dbReference>
<dbReference type="AlphaFoldDB" id="A0A448WA71"/>
<protein>
    <submittedName>
        <fullName evidence="2">Uncharacterized protein</fullName>
    </submittedName>
</protein>
<evidence type="ECO:0000256" key="1">
    <source>
        <dbReference type="SAM" id="MobiDB-lite"/>
    </source>
</evidence>
<name>A0A448WA71_9PLAT</name>
<dbReference type="Proteomes" id="UP000784294">
    <property type="component" value="Unassembled WGS sequence"/>
</dbReference>
<sequence>MSDTTLVSHFDSNRIAKDAITDKGNTLGPERPITSFGDIETSATNGSPPVCLVELNTSKHFKDQINLIDPDLINVTVDSKPYKESENMLIHEKDSGAAIEPTLVVSSIENIPAIVTDTTPSSSTSPPVIPTSLSLSSLKCALNDDNLGTNCSDKLDSSIDISVSPAREFRDKIQDHIQGTTSPAESARTGDTFPTSTGENISASPPTCHPRENISKMAISITEDKVPDSSLVVFDLHNAF</sequence>
<reference evidence="2" key="1">
    <citation type="submission" date="2018-11" db="EMBL/GenBank/DDBJ databases">
        <authorList>
            <consortium name="Pathogen Informatics"/>
        </authorList>
    </citation>
    <scope>NUCLEOTIDE SEQUENCE</scope>
</reference>